<comment type="function">
    <text evidence="8">Toxic component of a toxin-antitoxin (TA) system. An RNase.</text>
</comment>
<dbReference type="SUPFAM" id="SSF88723">
    <property type="entry name" value="PIN domain-like"/>
    <property type="match status" value="1"/>
</dbReference>
<evidence type="ECO:0000256" key="5">
    <source>
        <dbReference type="ARBA" id="ARBA00022801"/>
    </source>
</evidence>
<feature type="domain" description="PIN" evidence="9">
    <location>
        <begin position="2"/>
        <end position="121"/>
    </location>
</feature>
<dbReference type="Pfam" id="PF01850">
    <property type="entry name" value="PIN"/>
    <property type="match status" value="1"/>
</dbReference>
<dbReference type="EMBL" id="BSNS01000007">
    <property type="protein sequence ID" value="GLQ54120.1"/>
    <property type="molecule type" value="Genomic_DNA"/>
</dbReference>
<keyword evidence="4 8" id="KW-0479">Metal-binding</keyword>
<sequence length="137" mass="14847">MIVVDTSARIAIIQGEEEAARLRAILERETSLVISAGTLAEVLVVATLRDLLDDTSELIKALGLEVVPVTDSTADLVQQAYSRWGKGRDSAKLNLGDCFAYALAKERNCALLVVGNDFSRTTSRRLSSPQQLTRTSP</sequence>
<dbReference type="Proteomes" id="UP001156691">
    <property type="component" value="Unassembled WGS sequence"/>
</dbReference>
<dbReference type="PANTHER" id="PTHR33653:SF1">
    <property type="entry name" value="RIBONUCLEASE VAPC2"/>
    <property type="match status" value="1"/>
</dbReference>
<evidence type="ECO:0000256" key="6">
    <source>
        <dbReference type="ARBA" id="ARBA00022842"/>
    </source>
</evidence>
<gene>
    <name evidence="10" type="primary">vapC_1</name>
    <name evidence="8" type="synonym">vapC</name>
    <name evidence="10" type="ORF">GCM10010862_13790</name>
</gene>
<keyword evidence="2 8" id="KW-1277">Toxin-antitoxin system</keyword>
<keyword evidence="8" id="KW-0800">Toxin</keyword>
<protein>
    <recommendedName>
        <fullName evidence="8">Ribonuclease VapC</fullName>
        <shortName evidence="8">RNase VapC</shortName>
        <ecNumber evidence="8">3.1.-.-</ecNumber>
    </recommendedName>
    <alternativeName>
        <fullName evidence="8">Toxin VapC</fullName>
    </alternativeName>
</protein>
<evidence type="ECO:0000256" key="2">
    <source>
        <dbReference type="ARBA" id="ARBA00022649"/>
    </source>
</evidence>
<dbReference type="RefSeq" id="WP_284339555.1">
    <property type="nucleotide sequence ID" value="NZ_BSNS01000007.1"/>
</dbReference>
<dbReference type="HAMAP" id="MF_00265">
    <property type="entry name" value="VapC_Nob1"/>
    <property type="match status" value="1"/>
</dbReference>
<dbReference type="PANTHER" id="PTHR33653">
    <property type="entry name" value="RIBONUCLEASE VAPC2"/>
    <property type="match status" value="1"/>
</dbReference>
<dbReference type="InterPro" id="IPR022907">
    <property type="entry name" value="VapC_family"/>
</dbReference>
<dbReference type="Gene3D" id="3.40.50.1010">
    <property type="entry name" value="5'-nuclease"/>
    <property type="match status" value="1"/>
</dbReference>
<dbReference type="InterPro" id="IPR029060">
    <property type="entry name" value="PIN-like_dom_sf"/>
</dbReference>
<evidence type="ECO:0000256" key="8">
    <source>
        <dbReference type="HAMAP-Rule" id="MF_00265"/>
    </source>
</evidence>
<evidence type="ECO:0000256" key="1">
    <source>
        <dbReference type="ARBA" id="ARBA00001946"/>
    </source>
</evidence>
<proteinExistence type="inferred from homology"/>
<keyword evidence="11" id="KW-1185">Reference proteome</keyword>
<comment type="similarity">
    <text evidence="7 8">Belongs to the PINc/VapC protein family.</text>
</comment>
<evidence type="ECO:0000256" key="4">
    <source>
        <dbReference type="ARBA" id="ARBA00022723"/>
    </source>
</evidence>
<evidence type="ECO:0000313" key="11">
    <source>
        <dbReference type="Proteomes" id="UP001156691"/>
    </source>
</evidence>
<evidence type="ECO:0000256" key="3">
    <source>
        <dbReference type="ARBA" id="ARBA00022722"/>
    </source>
</evidence>
<comment type="caution">
    <text evidence="10">The sequence shown here is derived from an EMBL/GenBank/DDBJ whole genome shotgun (WGS) entry which is preliminary data.</text>
</comment>
<dbReference type="InterPro" id="IPR002716">
    <property type="entry name" value="PIN_dom"/>
</dbReference>
<evidence type="ECO:0000256" key="7">
    <source>
        <dbReference type="ARBA" id="ARBA00038093"/>
    </source>
</evidence>
<reference evidence="11" key="1">
    <citation type="journal article" date="2019" name="Int. J. Syst. Evol. Microbiol.">
        <title>The Global Catalogue of Microorganisms (GCM) 10K type strain sequencing project: providing services to taxonomists for standard genome sequencing and annotation.</title>
        <authorList>
            <consortium name="The Broad Institute Genomics Platform"/>
            <consortium name="The Broad Institute Genome Sequencing Center for Infectious Disease"/>
            <person name="Wu L."/>
            <person name="Ma J."/>
        </authorList>
    </citation>
    <scope>NUCLEOTIDE SEQUENCE [LARGE SCALE GENOMIC DNA]</scope>
    <source>
        <strain evidence="11">NBRC 112416</strain>
    </source>
</reference>
<accession>A0ABQ5W2J3</accession>
<feature type="binding site" evidence="8">
    <location>
        <position position="97"/>
    </location>
    <ligand>
        <name>Mg(2+)</name>
        <dbReference type="ChEBI" id="CHEBI:18420"/>
    </ligand>
</feature>
<dbReference type="CDD" id="cd09871">
    <property type="entry name" value="PIN_MtVapC28-VapC30-like"/>
    <property type="match status" value="1"/>
</dbReference>
<dbReference type="InterPro" id="IPR050556">
    <property type="entry name" value="Type_II_TA_system_RNase"/>
</dbReference>
<evidence type="ECO:0000259" key="9">
    <source>
        <dbReference type="Pfam" id="PF01850"/>
    </source>
</evidence>
<dbReference type="EC" id="3.1.-.-" evidence="8"/>
<keyword evidence="3 8" id="KW-0540">Nuclease</keyword>
<name>A0ABQ5W2J3_9HYPH</name>
<keyword evidence="5 8" id="KW-0378">Hydrolase</keyword>
<feature type="binding site" evidence="8">
    <location>
        <position position="5"/>
    </location>
    <ligand>
        <name>Mg(2+)</name>
        <dbReference type="ChEBI" id="CHEBI:18420"/>
    </ligand>
</feature>
<evidence type="ECO:0000313" key="10">
    <source>
        <dbReference type="EMBL" id="GLQ54120.1"/>
    </source>
</evidence>
<keyword evidence="6 8" id="KW-0460">Magnesium</keyword>
<organism evidence="10 11">
    <name type="scientific">Devosia nitrariae</name>
    <dbReference type="NCBI Taxonomy" id="2071872"/>
    <lineage>
        <taxon>Bacteria</taxon>
        <taxon>Pseudomonadati</taxon>
        <taxon>Pseudomonadota</taxon>
        <taxon>Alphaproteobacteria</taxon>
        <taxon>Hyphomicrobiales</taxon>
        <taxon>Devosiaceae</taxon>
        <taxon>Devosia</taxon>
    </lineage>
</organism>
<comment type="cofactor">
    <cofactor evidence="1 8">
        <name>Mg(2+)</name>
        <dbReference type="ChEBI" id="CHEBI:18420"/>
    </cofactor>
</comment>